<reference key="2">
    <citation type="submission" date="2011-10" db="EMBL/GenBank/DDBJ databases">
        <title>The genome and transcriptome sequence of Clonorchis sinensis provide insights into the carcinogenic liver fluke.</title>
        <authorList>
            <person name="Wang X."/>
            <person name="Huang Y."/>
            <person name="Chen W."/>
            <person name="Liu H."/>
            <person name="Guo L."/>
            <person name="Chen Y."/>
            <person name="Luo F."/>
            <person name="Zhou W."/>
            <person name="Sun J."/>
            <person name="Mao Q."/>
            <person name="Liang P."/>
            <person name="Zhou C."/>
            <person name="Tian Y."/>
            <person name="Men J."/>
            <person name="Lv X."/>
            <person name="Huang L."/>
            <person name="Zhou J."/>
            <person name="Hu Y."/>
            <person name="Li R."/>
            <person name="Zhang F."/>
            <person name="Lei H."/>
            <person name="Li X."/>
            <person name="Hu X."/>
            <person name="Liang C."/>
            <person name="Xu J."/>
            <person name="Wu Z."/>
            <person name="Yu X."/>
        </authorList>
    </citation>
    <scope>NUCLEOTIDE SEQUENCE</scope>
    <source>
        <strain>Henan</strain>
    </source>
</reference>
<accession>G7YY13</accession>
<dbReference type="Pfam" id="PF12796">
    <property type="entry name" value="Ank_2"/>
    <property type="match status" value="1"/>
</dbReference>
<sequence>RLVELAQVDINASGECGSTPIHYCCMHDSVRCLETLIAHGADMYKANNRKTYPIHAALENVSRKCIEVLFAEEERKQRGNEQPTPKLLLVVNENEKPGRGSRRWSFRRSSISPSKEMPQMVTMVNHINLVDCEGDTPLHTAVRSGDLEQVKLNYAKKAEKRFTGISVILGIITSAYIKKPKWVVLIPLLKDEWHYNQFRARYSQS</sequence>
<dbReference type="InterPro" id="IPR002110">
    <property type="entry name" value="Ankyrin_rpt"/>
</dbReference>
<keyword evidence="4" id="KW-0675">Receptor</keyword>
<reference evidence="4" key="1">
    <citation type="journal article" date="2011" name="Genome Biol.">
        <title>The draft genome of the carcinogenic human liver fluke Clonorchis sinensis.</title>
        <authorList>
            <person name="Wang X."/>
            <person name="Chen W."/>
            <person name="Huang Y."/>
            <person name="Sun J."/>
            <person name="Men J."/>
            <person name="Liu H."/>
            <person name="Luo F."/>
            <person name="Guo L."/>
            <person name="Lv X."/>
            <person name="Deng C."/>
            <person name="Zhou C."/>
            <person name="Fan Y."/>
            <person name="Li X."/>
            <person name="Huang L."/>
            <person name="Hu Y."/>
            <person name="Liang C."/>
            <person name="Hu X."/>
            <person name="Xu J."/>
            <person name="Yu X."/>
        </authorList>
    </citation>
    <scope>NUCLEOTIDE SEQUENCE [LARGE SCALE GENOMIC DNA]</scope>
    <source>
        <strain evidence="4">Henan</strain>
    </source>
</reference>
<proteinExistence type="predicted"/>
<evidence type="ECO:0000256" key="3">
    <source>
        <dbReference type="PROSITE-ProRule" id="PRU00023"/>
    </source>
</evidence>
<keyword evidence="5" id="KW-1185">Reference proteome</keyword>
<dbReference type="EMBL" id="DF145102">
    <property type="protein sequence ID" value="GAA57842.1"/>
    <property type="molecule type" value="Genomic_DNA"/>
</dbReference>
<gene>
    <name evidence="4" type="ORF">CLF_113263</name>
</gene>
<name>G7YY13_CLOSI</name>
<dbReference type="SUPFAM" id="SSF48403">
    <property type="entry name" value="Ankyrin repeat"/>
    <property type="match status" value="1"/>
</dbReference>
<dbReference type="SMART" id="SM00248">
    <property type="entry name" value="ANK"/>
    <property type="match status" value="2"/>
</dbReference>
<dbReference type="PROSITE" id="PS50088">
    <property type="entry name" value="ANK_REPEAT"/>
    <property type="match status" value="2"/>
</dbReference>
<feature type="repeat" description="ANK" evidence="3">
    <location>
        <begin position="133"/>
        <end position="152"/>
    </location>
</feature>
<evidence type="ECO:0000313" key="5">
    <source>
        <dbReference type="Proteomes" id="UP000008909"/>
    </source>
</evidence>
<keyword evidence="1" id="KW-0677">Repeat</keyword>
<dbReference type="AlphaFoldDB" id="G7YY13"/>
<feature type="non-terminal residue" evidence="4">
    <location>
        <position position="1"/>
    </location>
</feature>
<feature type="repeat" description="ANK" evidence="3">
    <location>
        <begin position="16"/>
        <end position="48"/>
    </location>
</feature>
<evidence type="ECO:0000313" key="4">
    <source>
        <dbReference type="EMBL" id="GAA57842.1"/>
    </source>
</evidence>
<dbReference type="InterPro" id="IPR036770">
    <property type="entry name" value="Ankyrin_rpt-contain_sf"/>
</dbReference>
<dbReference type="PANTHER" id="PTHR24201">
    <property type="entry name" value="ANK_REP_REGION DOMAIN-CONTAINING PROTEIN"/>
    <property type="match status" value="1"/>
</dbReference>
<dbReference type="Proteomes" id="UP000008909">
    <property type="component" value="Unassembled WGS sequence"/>
</dbReference>
<evidence type="ECO:0000256" key="1">
    <source>
        <dbReference type="ARBA" id="ARBA00022737"/>
    </source>
</evidence>
<protein>
    <submittedName>
        <fullName evidence="4">Transient receptor potential cation channel subfamily A member 1</fullName>
    </submittedName>
</protein>
<dbReference type="InterPro" id="IPR050776">
    <property type="entry name" value="Ank_Repeat/CDKN_Inhibitor"/>
</dbReference>
<dbReference type="PROSITE" id="PS50297">
    <property type="entry name" value="ANK_REP_REGION"/>
    <property type="match status" value="2"/>
</dbReference>
<dbReference type="Gene3D" id="1.25.40.20">
    <property type="entry name" value="Ankyrin repeat-containing domain"/>
    <property type="match status" value="1"/>
</dbReference>
<evidence type="ECO:0000256" key="2">
    <source>
        <dbReference type="ARBA" id="ARBA00023043"/>
    </source>
</evidence>
<keyword evidence="2 3" id="KW-0040">ANK repeat</keyword>
<organism evidence="4 5">
    <name type="scientific">Clonorchis sinensis</name>
    <name type="common">Chinese liver fluke</name>
    <dbReference type="NCBI Taxonomy" id="79923"/>
    <lineage>
        <taxon>Eukaryota</taxon>
        <taxon>Metazoa</taxon>
        <taxon>Spiralia</taxon>
        <taxon>Lophotrochozoa</taxon>
        <taxon>Platyhelminthes</taxon>
        <taxon>Trematoda</taxon>
        <taxon>Digenea</taxon>
        <taxon>Opisthorchiida</taxon>
        <taxon>Opisthorchiata</taxon>
        <taxon>Opisthorchiidae</taxon>
        <taxon>Clonorchis</taxon>
    </lineage>
</organism>
<dbReference type="Pfam" id="PF00023">
    <property type="entry name" value="Ank"/>
    <property type="match status" value="1"/>
</dbReference>